<dbReference type="Pfam" id="PF00271">
    <property type="entry name" value="Helicase_C"/>
    <property type="match status" value="1"/>
</dbReference>
<evidence type="ECO:0000313" key="4">
    <source>
        <dbReference type="EMBL" id="MFG6271620.1"/>
    </source>
</evidence>
<organism evidence="4 5">
    <name type="scientific">Megasphaera hexanoica</name>
    <dbReference type="NCBI Taxonomy" id="1675036"/>
    <lineage>
        <taxon>Bacteria</taxon>
        <taxon>Bacillati</taxon>
        <taxon>Bacillota</taxon>
        <taxon>Negativicutes</taxon>
        <taxon>Veillonellales</taxon>
        <taxon>Veillonellaceae</taxon>
        <taxon>Megasphaera</taxon>
    </lineage>
</organism>
<feature type="domain" description="Helicase ATP-binding" evidence="2">
    <location>
        <begin position="16"/>
        <end position="151"/>
    </location>
</feature>
<dbReference type="GO" id="GO:0004386">
    <property type="term" value="F:helicase activity"/>
    <property type="evidence" value="ECO:0007669"/>
    <property type="project" value="UniProtKB-KW"/>
</dbReference>
<reference evidence="4 5" key="1">
    <citation type="submission" date="2024-10" db="EMBL/GenBank/DDBJ databases">
        <authorList>
            <person name="Sang B.-I."/>
            <person name="Prabhaharan D."/>
        </authorList>
    </citation>
    <scope>NUCLEOTIDE SEQUENCE [LARGE SCALE GENOMIC DNA]</scope>
    <source>
        <strain evidence="4 5">MH</strain>
    </source>
</reference>
<dbReference type="PROSITE" id="PS50206">
    <property type="entry name" value="RHODANESE_3"/>
    <property type="match status" value="1"/>
</dbReference>
<dbReference type="PROSITE" id="PS51192">
    <property type="entry name" value="HELICASE_ATP_BIND_1"/>
    <property type="match status" value="1"/>
</dbReference>
<name>A0ABW7DKJ9_9FIRM</name>
<dbReference type="SUPFAM" id="SSF52540">
    <property type="entry name" value="P-loop containing nucleoside triphosphate hydrolases"/>
    <property type="match status" value="1"/>
</dbReference>
<evidence type="ECO:0000259" key="1">
    <source>
        <dbReference type="PROSITE" id="PS50206"/>
    </source>
</evidence>
<dbReference type="EMBL" id="JBIEKR010000001">
    <property type="protein sequence ID" value="MFG6271620.1"/>
    <property type="molecule type" value="Genomic_DNA"/>
</dbReference>
<keyword evidence="4" id="KW-0067">ATP-binding</keyword>
<keyword evidence="4" id="KW-0347">Helicase</keyword>
<dbReference type="PROSITE" id="PS51194">
    <property type="entry name" value="HELICASE_CTER"/>
    <property type="match status" value="1"/>
</dbReference>
<evidence type="ECO:0000259" key="3">
    <source>
        <dbReference type="PROSITE" id="PS51194"/>
    </source>
</evidence>
<dbReference type="PANTHER" id="PTHR47396:SF1">
    <property type="entry name" value="ATP-DEPENDENT HELICASE IRC3-RELATED"/>
    <property type="match status" value="1"/>
</dbReference>
<dbReference type="Proteomes" id="UP001605989">
    <property type="component" value="Unassembled WGS sequence"/>
</dbReference>
<feature type="domain" description="Rhodanese" evidence="1">
    <location>
        <begin position="205"/>
        <end position="253"/>
    </location>
</feature>
<gene>
    <name evidence="4" type="ORF">ACGTZG_00270</name>
</gene>
<dbReference type="InterPro" id="IPR001650">
    <property type="entry name" value="Helicase_C-like"/>
</dbReference>
<dbReference type="Gene3D" id="3.40.50.300">
    <property type="entry name" value="P-loop containing nucleotide triphosphate hydrolases"/>
    <property type="match status" value="2"/>
</dbReference>
<keyword evidence="4" id="KW-0547">Nucleotide-binding</keyword>
<keyword evidence="5" id="KW-1185">Reference proteome</keyword>
<dbReference type="SMART" id="SM00490">
    <property type="entry name" value="HELICc"/>
    <property type="match status" value="1"/>
</dbReference>
<dbReference type="RefSeq" id="WP_113855892.1">
    <property type="nucleotide sequence ID" value="NZ_CP011940.1"/>
</dbReference>
<protein>
    <submittedName>
        <fullName evidence="4">DEAD/DEAH box helicase family protein</fullName>
    </submittedName>
</protein>
<dbReference type="InterPro" id="IPR050742">
    <property type="entry name" value="Helicase_Restrict-Modif_Enz"/>
</dbReference>
<dbReference type="PANTHER" id="PTHR47396">
    <property type="entry name" value="TYPE I RESTRICTION ENZYME ECOKI R PROTEIN"/>
    <property type="match status" value="1"/>
</dbReference>
<dbReference type="SMART" id="SM00487">
    <property type="entry name" value="DEXDc"/>
    <property type="match status" value="1"/>
</dbReference>
<evidence type="ECO:0000313" key="5">
    <source>
        <dbReference type="Proteomes" id="UP001605989"/>
    </source>
</evidence>
<keyword evidence="4" id="KW-0378">Hydrolase</keyword>
<comment type="caution">
    <text evidence="4">The sequence shown here is derived from an EMBL/GenBank/DDBJ whole genome shotgun (WGS) entry which is preliminary data.</text>
</comment>
<proteinExistence type="predicted"/>
<evidence type="ECO:0000259" key="2">
    <source>
        <dbReference type="PROSITE" id="PS51192"/>
    </source>
</evidence>
<dbReference type="InterPro" id="IPR001763">
    <property type="entry name" value="Rhodanese-like_dom"/>
</dbReference>
<dbReference type="InterPro" id="IPR006935">
    <property type="entry name" value="Helicase/UvrB_N"/>
</dbReference>
<feature type="domain" description="Helicase C-terminal" evidence="3">
    <location>
        <begin position="204"/>
        <end position="348"/>
    </location>
</feature>
<dbReference type="Pfam" id="PF04851">
    <property type="entry name" value="ResIII"/>
    <property type="match status" value="2"/>
</dbReference>
<dbReference type="InterPro" id="IPR014001">
    <property type="entry name" value="Helicase_ATP-bd"/>
</dbReference>
<accession>A0ABW7DKJ9</accession>
<dbReference type="InterPro" id="IPR027417">
    <property type="entry name" value="P-loop_NTPase"/>
</dbReference>
<sequence>MELRPYQQDLVNNIKKSMLNGHRHIVAVLGCGGGKSVIQAAIAKSATDKGNRVLFLVHRKELCEQIERTFRDMGVNLNLCHIGMVQTVTRRLARMEIPAVILQDEAHHALSPTYRRIYDHFSDAYLLGFTATPQRMNEGSLGAVFDDLITSVSTSWLIEHHYLAPYHYYGVTLADTSQLHTKHGEFDKAEVEELMSKHVIYGNTVKNWKKYADGKQTVVYCASIVASKATADEFRAAGVNAIHLDGSTPKHERERAVQAFRDGAVTVICNVDLFGEGFDVPDCEAVVLLRPTKSLALHIQQSMRSMRYKPNKEAIIMDHVGNFMRHGLPDDERTWTLKTKKKKTKNKINVKRCPNCYMVVPVSAKVCPTCGMELTRETETNPSKTLDIMLQEISRLPYDDYQKCKTWDQLELFRKAKKYKFAWSLHKALEIGIDIPDKYNYMLYRMGMRR</sequence>